<evidence type="ECO:0000313" key="14">
    <source>
        <dbReference type="EMBL" id="GMN60915.1"/>
    </source>
</evidence>
<evidence type="ECO:0000256" key="6">
    <source>
        <dbReference type="ARBA" id="ARBA00023167"/>
    </source>
</evidence>
<proteinExistence type="inferred from homology"/>
<evidence type="ECO:0000256" key="7">
    <source>
        <dbReference type="ARBA" id="ARBA00023239"/>
    </source>
</evidence>
<evidence type="ECO:0000256" key="1">
    <source>
        <dbReference type="ARBA" id="ARBA00001933"/>
    </source>
</evidence>
<evidence type="ECO:0000256" key="10">
    <source>
        <dbReference type="ARBA" id="ARBA00052283"/>
    </source>
</evidence>
<comment type="cofactor">
    <cofactor evidence="1 13">
        <name>pyridoxal 5'-phosphate</name>
        <dbReference type="ChEBI" id="CHEBI:597326"/>
    </cofactor>
</comment>
<dbReference type="AlphaFoldDB" id="A0AA88DSM3"/>
<dbReference type="InterPro" id="IPR015424">
    <property type="entry name" value="PyrdxlP-dep_Trfase"/>
</dbReference>
<dbReference type="PROSITE" id="PS00868">
    <property type="entry name" value="CYS_MET_METAB_PP"/>
    <property type="match status" value="1"/>
</dbReference>
<dbReference type="CDD" id="cd00614">
    <property type="entry name" value="CGS_like"/>
    <property type="match status" value="1"/>
</dbReference>
<dbReference type="GO" id="GO:0047804">
    <property type="term" value="F:cysteine-S-conjugate beta-lyase activity"/>
    <property type="evidence" value="ECO:0007669"/>
    <property type="project" value="UniProtKB-EC"/>
</dbReference>
<dbReference type="InterPro" id="IPR015421">
    <property type="entry name" value="PyrdxlP-dep_Trfase_major"/>
</dbReference>
<dbReference type="GO" id="GO:0030170">
    <property type="term" value="F:pyridoxal phosphate binding"/>
    <property type="evidence" value="ECO:0007669"/>
    <property type="project" value="InterPro"/>
</dbReference>
<accession>A0AA88DSM3</accession>
<dbReference type="InterPro" id="IPR015422">
    <property type="entry name" value="PyrdxlP-dep_Trfase_small"/>
</dbReference>
<dbReference type="InterPro" id="IPR054542">
    <property type="entry name" value="Cys_met_metab_PP"/>
</dbReference>
<keyword evidence="7" id="KW-0456">Lyase</keyword>
<evidence type="ECO:0000256" key="4">
    <source>
        <dbReference type="ARBA" id="ARBA00022605"/>
    </source>
</evidence>
<comment type="similarity">
    <text evidence="2 13">Belongs to the trans-sulfuration enzymes family.</text>
</comment>
<dbReference type="Gene3D" id="3.40.640.10">
    <property type="entry name" value="Type I PLP-dependent aspartate aminotransferase-like (Major domain)"/>
    <property type="match status" value="1"/>
</dbReference>
<protein>
    <recommendedName>
        <fullName evidence="12">Cystathionine beta-lyase, chloroplastic</fullName>
        <ecNumber evidence="3">4.4.1.13</ecNumber>
    </recommendedName>
    <alternativeName>
        <fullName evidence="8">Cysteine-S-conjugate beta-lyase</fullName>
    </alternativeName>
</protein>
<dbReference type="GO" id="GO:0019346">
    <property type="term" value="P:transsulfuration"/>
    <property type="evidence" value="ECO:0007669"/>
    <property type="project" value="InterPro"/>
</dbReference>
<comment type="catalytic activity">
    <reaction evidence="10">
        <text>L,L-cystathionine + H2O = L-homocysteine + pyruvate + NH4(+)</text>
        <dbReference type="Rhea" id="RHEA:13965"/>
        <dbReference type="ChEBI" id="CHEBI:15361"/>
        <dbReference type="ChEBI" id="CHEBI:15377"/>
        <dbReference type="ChEBI" id="CHEBI:28938"/>
        <dbReference type="ChEBI" id="CHEBI:58161"/>
        <dbReference type="ChEBI" id="CHEBI:58199"/>
    </reaction>
    <physiologicalReaction direction="left-to-right" evidence="10">
        <dbReference type="Rhea" id="RHEA:13966"/>
    </physiologicalReaction>
</comment>
<dbReference type="SUPFAM" id="SSF53383">
    <property type="entry name" value="PLP-dependent transferases"/>
    <property type="match status" value="1"/>
</dbReference>
<name>A0AA88DSM3_FICCA</name>
<dbReference type="InterPro" id="IPR006238">
    <property type="entry name" value="Cys_b_lyase_euk"/>
</dbReference>
<dbReference type="GO" id="GO:0005737">
    <property type="term" value="C:cytoplasm"/>
    <property type="evidence" value="ECO:0007669"/>
    <property type="project" value="TreeGrafter"/>
</dbReference>
<dbReference type="Pfam" id="PF01053">
    <property type="entry name" value="Cys_Met_Meta_PP"/>
    <property type="match status" value="1"/>
</dbReference>
<dbReference type="NCBIfam" id="TIGR01329">
    <property type="entry name" value="cysta_beta_ly_E"/>
    <property type="match status" value="1"/>
</dbReference>
<reference evidence="14" key="1">
    <citation type="submission" date="2023-07" db="EMBL/GenBank/DDBJ databases">
        <title>draft genome sequence of fig (Ficus carica).</title>
        <authorList>
            <person name="Takahashi T."/>
            <person name="Nishimura K."/>
        </authorList>
    </citation>
    <scope>NUCLEOTIDE SEQUENCE</scope>
</reference>
<evidence type="ECO:0000256" key="11">
    <source>
        <dbReference type="ARBA" id="ARBA00064715"/>
    </source>
</evidence>
<dbReference type="Gene3D" id="3.90.1150.10">
    <property type="entry name" value="Aspartate Aminotransferase, domain 1"/>
    <property type="match status" value="1"/>
</dbReference>
<sequence>MSSVPAGVSSAGGREGVWVGALMFMMIVRKLILESFELHDPKGFGLTTGSFSDTFGSSWFCKPVSPKSKRLLRWEKLKSNCSTGREMDLSTSALADSVVASVNDIELQEPSISTILMNFENKFDPYEAVSTPLYQTATFKQPSAIENGPYDYTRSGNPTRDVLESLLAKLDKADRAFCFTSGMAALASVAHLVESGQEIVAGDDIYGGSDRLLSKVIPKNGVVVKRVNTSDLDEVASAISPRTKLVWFESPTNPRLIISDIRKISEIAHAHGALVLVDNSIMSPVLSRPLELGADIVMHSATKFIAGHSDLMAGVLAVKGESLAKELYFLQNAEGSGLAPFDCWLCLRGIKTMALRIEKQQDNAQKIAEFLASHPRVKRVNYAGLPDHPGRALHYSQAKGAGAVLSFLTSSVALSKHIVESTKYFSITVSFGSVKSLISMPCFMSHASIPAEVREARGLTEDLVRISVGIEDVNDLIADLDNALRTGPARGCSKI</sequence>
<comment type="caution">
    <text evidence="14">The sequence shown here is derived from an EMBL/GenBank/DDBJ whole genome shotgun (WGS) entry which is preliminary data.</text>
</comment>
<evidence type="ECO:0000256" key="8">
    <source>
        <dbReference type="ARBA" id="ARBA00047213"/>
    </source>
</evidence>
<dbReference type="Proteomes" id="UP001187192">
    <property type="component" value="Unassembled WGS sequence"/>
</dbReference>
<organism evidence="14 15">
    <name type="scientific">Ficus carica</name>
    <name type="common">Common fig</name>
    <dbReference type="NCBI Taxonomy" id="3494"/>
    <lineage>
        <taxon>Eukaryota</taxon>
        <taxon>Viridiplantae</taxon>
        <taxon>Streptophyta</taxon>
        <taxon>Embryophyta</taxon>
        <taxon>Tracheophyta</taxon>
        <taxon>Spermatophyta</taxon>
        <taxon>Magnoliopsida</taxon>
        <taxon>eudicotyledons</taxon>
        <taxon>Gunneridae</taxon>
        <taxon>Pentapetalae</taxon>
        <taxon>rosids</taxon>
        <taxon>fabids</taxon>
        <taxon>Rosales</taxon>
        <taxon>Moraceae</taxon>
        <taxon>Ficeae</taxon>
        <taxon>Ficus</taxon>
    </lineage>
</organism>
<keyword evidence="15" id="KW-1185">Reference proteome</keyword>
<dbReference type="FunFam" id="3.90.1150.10:FF:000013">
    <property type="entry name" value="Cystathionine beta-lyase"/>
    <property type="match status" value="1"/>
</dbReference>
<dbReference type="PANTHER" id="PTHR11808">
    <property type="entry name" value="TRANS-SULFURATION ENZYME FAMILY MEMBER"/>
    <property type="match status" value="1"/>
</dbReference>
<comment type="subunit">
    <text evidence="11">Forms homodimers. May form homotetramers from two homodimers.</text>
</comment>
<keyword evidence="4" id="KW-0028">Amino-acid biosynthesis</keyword>
<keyword evidence="5 13" id="KW-0663">Pyridoxal phosphate</keyword>
<evidence type="ECO:0000256" key="5">
    <source>
        <dbReference type="ARBA" id="ARBA00022898"/>
    </source>
</evidence>
<evidence type="ECO:0000256" key="12">
    <source>
        <dbReference type="ARBA" id="ARBA00073814"/>
    </source>
</evidence>
<gene>
    <name evidence="14" type="ORF">TIFTF001_030016</name>
</gene>
<dbReference type="PANTHER" id="PTHR11808:SF50">
    <property type="entry name" value="CYSTATHIONINE BETA-LYASE"/>
    <property type="match status" value="1"/>
</dbReference>
<comment type="catalytic activity">
    <reaction evidence="9">
        <text>an S-substituted L-cysteine + H2O = a thiol + pyruvate + NH4(+)</text>
        <dbReference type="Rhea" id="RHEA:18121"/>
        <dbReference type="ChEBI" id="CHEBI:15361"/>
        <dbReference type="ChEBI" id="CHEBI:15377"/>
        <dbReference type="ChEBI" id="CHEBI:28938"/>
        <dbReference type="ChEBI" id="CHEBI:29256"/>
        <dbReference type="ChEBI" id="CHEBI:58717"/>
        <dbReference type="EC" id="4.4.1.13"/>
    </reaction>
    <physiologicalReaction direction="left-to-right" evidence="9">
        <dbReference type="Rhea" id="RHEA:18122"/>
    </physiologicalReaction>
</comment>
<evidence type="ECO:0000256" key="2">
    <source>
        <dbReference type="ARBA" id="ARBA00009077"/>
    </source>
</evidence>
<keyword evidence="6" id="KW-0486">Methionine biosynthesis</keyword>
<dbReference type="FunFam" id="3.40.640.10:FF:000009">
    <property type="entry name" value="Cystathionine gamma-synthase homolog"/>
    <property type="match status" value="1"/>
</dbReference>
<evidence type="ECO:0000313" key="15">
    <source>
        <dbReference type="Proteomes" id="UP001187192"/>
    </source>
</evidence>
<dbReference type="EC" id="4.4.1.13" evidence="3"/>
<evidence type="ECO:0000256" key="13">
    <source>
        <dbReference type="RuleBase" id="RU362118"/>
    </source>
</evidence>
<dbReference type="InterPro" id="IPR000277">
    <property type="entry name" value="Cys/Met-Metab_PyrdxlP-dep_enz"/>
</dbReference>
<evidence type="ECO:0000256" key="9">
    <source>
        <dbReference type="ARBA" id="ARBA00049325"/>
    </source>
</evidence>
<dbReference type="EMBL" id="BTGU01000104">
    <property type="protein sequence ID" value="GMN60915.1"/>
    <property type="molecule type" value="Genomic_DNA"/>
</dbReference>
<evidence type="ECO:0000256" key="3">
    <source>
        <dbReference type="ARBA" id="ARBA00012224"/>
    </source>
</evidence>
<dbReference type="GO" id="GO:0071266">
    <property type="term" value="P:'de novo' L-methionine biosynthetic process"/>
    <property type="evidence" value="ECO:0007669"/>
    <property type="project" value="InterPro"/>
</dbReference>